<accession>A0ABS9MNX3</accession>
<organism evidence="2 3">
    <name type="scientific">Mesosutterella porci</name>
    <dbReference type="NCBI Taxonomy" id="2915351"/>
    <lineage>
        <taxon>Bacteria</taxon>
        <taxon>Pseudomonadati</taxon>
        <taxon>Pseudomonadota</taxon>
        <taxon>Betaproteobacteria</taxon>
        <taxon>Burkholderiales</taxon>
        <taxon>Sutterellaceae</taxon>
        <taxon>Mesosutterella</taxon>
    </lineage>
</organism>
<keyword evidence="3" id="KW-1185">Reference proteome</keyword>
<evidence type="ECO:0000313" key="3">
    <source>
        <dbReference type="Proteomes" id="UP001297600"/>
    </source>
</evidence>
<evidence type="ECO:0000313" key="2">
    <source>
        <dbReference type="EMBL" id="MCG5030310.1"/>
    </source>
</evidence>
<gene>
    <name evidence="2" type="ORF">MAF45_02415</name>
</gene>
<dbReference type="EMBL" id="JAKNCT010000002">
    <property type="protein sequence ID" value="MCG5030310.1"/>
    <property type="molecule type" value="Genomic_DNA"/>
</dbReference>
<sequence length="58" mass="6414">MSPDSCTSLMPRSASRSPYQSIASPERSHQSLTRSWLRCPAAYWVAAVTKSNLSIFVP</sequence>
<name>A0ABS9MNX3_9BURK</name>
<feature type="region of interest" description="Disordered" evidence="1">
    <location>
        <begin position="1"/>
        <end position="30"/>
    </location>
</feature>
<proteinExistence type="predicted"/>
<protein>
    <submittedName>
        <fullName evidence="2">Uncharacterized protein</fullName>
    </submittedName>
</protein>
<feature type="compositionally biased region" description="Polar residues" evidence="1">
    <location>
        <begin position="1"/>
        <end position="23"/>
    </location>
</feature>
<comment type="caution">
    <text evidence="2">The sequence shown here is derived from an EMBL/GenBank/DDBJ whole genome shotgun (WGS) entry which is preliminary data.</text>
</comment>
<dbReference type="Proteomes" id="UP001297600">
    <property type="component" value="Unassembled WGS sequence"/>
</dbReference>
<dbReference type="RefSeq" id="WP_237977963.1">
    <property type="nucleotide sequence ID" value="NZ_JAKNCT010000002.1"/>
</dbReference>
<reference evidence="2 3" key="1">
    <citation type="submission" date="2022-02" db="EMBL/GenBank/DDBJ databases">
        <title>Mesosutterella porci, a novel member of the family Sutterellaceae from pig feces.</title>
        <authorList>
            <person name="Wylensek D."/>
            <person name="Clavel T."/>
        </authorList>
    </citation>
    <scope>NUCLEOTIDE SEQUENCE [LARGE SCALE GENOMIC DNA]</scope>
    <source>
        <strain evidence="3">oilRF-744-wt-GAM-9</strain>
    </source>
</reference>
<evidence type="ECO:0000256" key="1">
    <source>
        <dbReference type="SAM" id="MobiDB-lite"/>
    </source>
</evidence>